<protein>
    <recommendedName>
        <fullName evidence="2">DRTGG domain-containing protein</fullName>
    </recommendedName>
</protein>
<organism evidence="3 4">
    <name type="scientific">Plebeiibacterium sediminum</name>
    <dbReference type="NCBI Taxonomy" id="2992112"/>
    <lineage>
        <taxon>Bacteria</taxon>
        <taxon>Pseudomonadati</taxon>
        <taxon>Bacteroidota</taxon>
        <taxon>Bacteroidia</taxon>
        <taxon>Marinilabiliales</taxon>
        <taxon>Marinilabiliaceae</taxon>
        <taxon>Plebeiibacterium</taxon>
    </lineage>
</organism>
<evidence type="ECO:0000313" key="3">
    <source>
        <dbReference type="EMBL" id="MCW3786189.1"/>
    </source>
</evidence>
<dbReference type="Proteomes" id="UP001209229">
    <property type="component" value="Unassembled WGS sequence"/>
</dbReference>
<evidence type="ECO:0000256" key="1">
    <source>
        <dbReference type="ARBA" id="ARBA00011643"/>
    </source>
</evidence>
<reference evidence="3" key="1">
    <citation type="submission" date="2022-10" db="EMBL/GenBank/DDBJ databases">
        <authorList>
            <person name="Yu W.X."/>
        </authorList>
    </citation>
    <scope>NUCLEOTIDE SEQUENCE</scope>
    <source>
        <strain evidence="3">AAT</strain>
    </source>
</reference>
<dbReference type="Pfam" id="PF07085">
    <property type="entry name" value="DRTGG"/>
    <property type="match status" value="1"/>
</dbReference>
<proteinExistence type="predicted"/>
<sequence>MKISEIIKVLNASIACGEAYIETNIERGFASDLMSDVLTLDTDKMILITGLANMQTIRTVEMADVQCILFVRNKQISEDMLKLAQEHNMVLLQCKYSMFNAVGKLYQAGLEPVY</sequence>
<accession>A0AAE3M3I3</accession>
<dbReference type="EMBL" id="JAPDPJ010000011">
    <property type="protein sequence ID" value="MCW3786189.1"/>
    <property type="molecule type" value="Genomic_DNA"/>
</dbReference>
<feature type="domain" description="DRTGG" evidence="2">
    <location>
        <begin position="5"/>
        <end position="107"/>
    </location>
</feature>
<dbReference type="RefSeq" id="WP_301189756.1">
    <property type="nucleotide sequence ID" value="NZ_JAPDPJ010000011.1"/>
</dbReference>
<gene>
    <name evidence="3" type="ORF">OM075_06895</name>
</gene>
<comment type="caution">
    <text evidence="3">The sequence shown here is derived from an EMBL/GenBank/DDBJ whole genome shotgun (WGS) entry which is preliminary data.</text>
</comment>
<name>A0AAE3M3I3_9BACT</name>
<dbReference type="Gene3D" id="3.40.1390.20">
    <property type="entry name" value="HprK N-terminal domain-like"/>
    <property type="match status" value="1"/>
</dbReference>
<evidence type="ECO:0000259" key="2">
    <source>
        <dbReference type="Pfam" id="PF07085"/>
    </source>
</evidence>
<dbReference type="InterPro" id="IPR010766">
    <property type="entry name" value="DRTGG"/>
</dbReference>
<dbReference type="InterPro" id="IPR028979">
    <property type="entry name" value="Ser_kin/Pase_Hpr-like_N_sf"/>
</dbReference>
<dbReference type="AlphaFoldDB" id="A0AAE3M3I3"/>
<keyword evidence="4" id="KW-1185">Reference proteome</keyword>
<comment type="subunit">
    <text evidence="1">Homohexamer.</text>
</comment>
<evidence type="ECO:0000313" key="4">
    <source>
        <dbReference type="Proteomes" id="UP001209229"/>
    </source>
</evidence>
<dbReference type="SUPFAM" id="SSF75138">
    <property type="entry name" value="HprK N-terminal domain-like"/>
    <property type="match status" value="1"/>
</dbReference>